<dbReference type="InterPro" id="IPR011009">
    <property type="entry name" value="Kinase-like_dom_sf"/>
</dbReference>
<keyword evidence="5 9" id="KW-0418">Kinase</keyword>
<keyword evidence="6" id="KW-0175">Coiled coil</keyword>
<organism evidence="9 10">
    <name type="scientific">Oleiphilus messinensis</name>
    <dbReference type="NCBI Taxonomy" id="141451"/>
    <lineage>
        <taxon>Bacteria</taxon>
        <taxon>Pseudomonadati</taxon>
        <taxon>Pseudomonadota</taxon>
        <taxon>Gammaproteobacteria</taxon>
        <taxon>Oceanospirillales</taxon>
        <taxon>Oleiphilaceae</taxon>
        <taxon>Oleiphilus</taxon>
    </lineage>
</organism>
<dbReference type="InterPro" id="IPR029016">
    <property type="entry name" value="GAF-like_dom_sf"/>
</dbReference>
<feature type="domain" description="Protein kinase" evidence="7">
    <location>
        <begin position="10"/>
        <end position="273"/>
    </location>
</feature>
<evidence type="ECO:0000313" key="10">
    <source>
        <dbReference type="Proteomes" id="UP000196027"/>
    </source>
</evidence>
<dbReference type="PANTHER" id="PTHR43642:SF1">
    <property type="entry name" value="HYBRID SIGNAL TRANSDUCTION HISTIDINE KINASE G"/>
    <property type="match status" value="1"/>
</dbReference>
<dbReference type="EMBL" id="CP021425">
    <property type="protein sequence ID" value="ARU54626.1"/>
    <property type="molecule type" value="Genomic_DNA"/>
</dbReference>
<dbReference type="SMART" id="SM00388">
    <property type="entry name" value="HisKA"/>
    <property type="match status" value="1"/>
</dbReference>
<dbReference type="InterPro" id="IPR053159">
    <property type="entry name" value="Hybrid_Histidine_Kinase"/>
</dbReference>
<dbReference type="SMART" id="SM00065">
    <property type="entry name" value="GAF"/>
    <property type="match status" value="1"/>
</dbReference>
<dbReference type="InterPro" id="IPR036097">
    <property type="entry name" value="HisK_dim/P_sf"/>
</dbReference>
<comment type="catalytic activity">
    <reaction evidence="1">
        <text>ATP + protein L-histidine = ADP + protein N-phospho-L-histidine.</text>
        <dbReference type="EC" id="2.7.13.3"/>
    </reaction>
</comment>
<dbReference type="GO" id="GO:0005886">
    <property type="term" value="C:plasma membrane"/>
    <property type="evidence" value="ECO:0007669"/>
    <property type="project" value="UniProtKB-ARBA"/>
</dbReference>
<dbReference type="InterPro" id="IPR004358">
    <property type="entry name" value="Sig_transdc_His_kin-like_C"/>
</dbReference>
<dbReference type="Gene3D" id="3.40.50.300">
    <property type="entry name" value="P-loop containing nucleotide triphosphate hydrolases"/>
    <property type="match status" value="1"/>
</dbReference>
<evidence type="ECO:0000256" key="3">
    <source>
        <dbReference type="ARBA" id="ARBA00022553"/>
    </source>
</evidence>
<sequence length="1772" mass="199234">MNRILTPLGYHNISELYNSGSTCVLKAIRSRDKTPVILRTFSVHPTPAQLARLFFSHEILNKFDHGNIVKTLEWIEADPWPIMELEDLDAIDLRHFSERFPNQQLPLDLFINIALQLAEALAVVHHAQVIHKDLHPGNIVINPDTQRVQLIDFGLSSLLSREQPALAPPENLEGVLAYISPEQTGRMNRALDYRTDFYSLGVTFYQLLTGTLPFHAEDAMGLVHAHIAMTPPAVHELRSDIPECVSRIIERLMAKTAEKRYQSASGLAQDLTICRRYVIAGEPIPEITLGLNDVSDRLQISQVLYGRDKEIEQLMSSFYQVSQGHPQLFTVTGNAGIGKSALIHEIHKPIAAHNGIFISGKFDQFQKNVPYSALKQAFSGWIQYALSLKDIALMSLREKLKQELGANARVLVDFLDEFRLLLGDLAPLKAVGPQENQNRFQLVMQRFIQLITDERPLVMFIDDVQWADRGTLSLLPVLMGTDLDGLESRLLLLMAYRDNEVDATHPAILTINKIQEQLTSLSQKSTVRTLNLKPLPVLQVKRLLGDALHQAPESVQPLAELTLKKTAGNPFFINEFLKTLYSKGLLHFNLARQQWDWDLDTINAEGITNNVVELMLEKMRQLPDETQRLLQRAACIGSLFDLQTLSIICEQPFNQVAKQLWPALKEGLLLQEGGDWLPGMSEGKTATQLADTALNLSTRASPLVPHCRFLHDRMLQAAYQSLTEAEQQETHYSIGRLLLQHSDDKELEQQRFAVTEQLNKGRRLIADSHEKLALAELNTAAARKAYNASVWDAAAKYASVGLELLPDQHWNTHHSLSFELMSILTECEFLLGHTDKADQHYTLLLSQCRDPITQARLYAQRLSQLIAIARWSEAITLGLKGLTLLGVQIHNPEQGDNSALTELEQKFQTLTATDGLDAFLNLPDITEETELLIMQILPNLAQSCYILGNLDLFNTLILTGLNRILEFGKSEFTPVLLSCRLIMLRGQFRYRESYLAAHTINRVLAEYPACREISNSLNVIASHGLYLHAPYHQAIAMHHRGYELGLENGEISRAIINLSNSLFLQFGQGQPLKKVHTDALNCRRAAHRQGMVYPVPTIFSRLTAVLLNSENTSTHDLDDHFLSERLKKAIYSSFHITYLHHARAQLAFWNEDLKGALYHCHQLQTLMDITPGNCFSIDHLGLYPLLLCDALSSNSPALLGEQGVMSVETAEAHLDFCVRHLKSLSDYYAANFEHKYLLVLAEVERRRGKPLEVLLQHYKTAIQSAKTNGFTHFAALASERLADCLISKDAEWLAVNLLQDAMTLYEYWGCEIKLEKLKSRHQHLLARKMPISSTSTTTSTSESRVYQLDMTSVMKSAQAISSELTLSDLLNKVMRVILENAGAQAGALIMGQPRDARIQAYLRLDKSDSAQTLQTALNDADHLPKSIINYVLRTDKLVLLQAHTGNHSFMDDPYLQSRRPESLLCIPVDYRDQQVGALYLENTLTPDAFNQERLDVIKLLVSQAAISLENARLFAEVRNLNQGLEHKVAARTADLARANRELATANRELDAFTRTVSHDLRSPIRTIRGFCEALIEDCEVGLGTEGMDYAQRIMKGSERAADLINGLLELSRVQTHQLQRAPVFLSEMAEDIIRDLQHKHPEQSTNLSICPGIIVQGDRKMLYSALENLLSNAWKYSSKKPVSEITLGKKQDATHTIYYIRDNGAGFDMDKADALFATFQRLHTSDEFPGTGIGLATVQRIIQKHGGEIWAKSSPEQGATFFFTIPDQAPVY</sequence>
<name>A0A1Y0I4B2_9GAMM</name>
<dbReference type="SUPFAM" id="SSF55874">
    <property type="entry name" value="ATPase domain of HSP90 chaperone/DNA topoisomerase II/histidine kinase"/>
    <property type="match status" value="1"/>
</dbReference>
<dbReference type="SUPFAM" id="SSF52540">
    <property type="entry name" value="P-loop containing nucleoside triphosphate hydrolases"/>
    <property type="match status" value="1"/>
</dbReference>
<dbReference type="FunFam" id="3.30.565.10:FF:000006">
    <property type="entry name" value="Sensor histidine kinase WalK"/>
    <property type="match status" value="1"/>
</dbReference>
<evidence type="ECO:0000256" key="4">
    <source>
        <dbReference type="ARBA" id="ARBA00022679"/>
    </source>
</evidence>
<keyword evidence="3" id="KW-0597">Phosphoprotein</keyword>
<dbReference type="SUPFAM" id="SSF47384">
    <property type="entry name" value="Homodimeric domain of signal transducing histidine kinase"/>
    <property type="match status" value="1"/>
</dbReference>
<feature type="domain" description="Histidine kinase" evidence="8">
    <location>
        <begin position="1555"/>
        <end position="1769"/>
    </location>
</feature>
<dbReference type="OrthoDB" id="9801841at2"/>
<dbReference type="SMART" id="SM00387">
    <property type="entry name" value="HATPase_c"/>
    <property type="match status" value="1"/>
</dbReference>
<dbReference type="Pfam" id="PF00069">
    <property type="entry name" value="Pkinase"/>
    <property type="match status" value="1"/>
</dbReference>
<dbReference type="SUPFAM" id="SSF56112">
    <property type="entry name" value="Protein kinase-like (PK-like)"/>
    <property type="match status" value="1"/>
</dbReference>
<dbReference type="Pfam" id="PF13185">
    <property type="entry name" value="GAF_2"/>
    <property type="match status" value="1"/>
</dbReference>
<dbReference type="Pfam" id="PF13191">
    <property type="entry name" value="AAA_16"/>
    <property type="match status" value="1"/>
</dbReference>
<dbReference type="InterPro" id="IPR000719">
    <property type="entry name" value="Prot_kinase_dom"/>
</dbReference>
<evidence type="ECO:0000256" key="6">
    <source>
        <dbReference type="SAM" id="Coils"/>
    </source>
</evidence>
<evidence type="ECO:0000313" key="9">
    <source>
        <dbReference type="EMBL" id="ARU54626.1"/>
    </source>
</evidence>
<dbReference type="CDD" id="cd14014">
    <property type="entry name" value="STKc_PknB_like"/>
    <property type="match status" value="1"/>
</dbReference>
<evidence type="ECO:0000259" key="8">
    <source>
        <dbReference type="PROSITE" id="PS50109"/>
    </source>
</evidence>
<dbReference type="InterPro" id="IPR003661">
    <property type="entry name" value="HisK_dim/P_dom"/>
</dbReference>
<accession>A0A1Y0I4B2</accession>
<dbReference type="PROSITE" id="PS50011">
    <property type="entry name" value="PROTEIN_KINASE_DOM"/>
    <property type="match status" value="1"/>
</dbReference>
<gene>
    <name evidence="9" type="ORF">OLMES_0523</name>
</gene>
<dbReference type="CDD" id="cd00082">
    <property type="entry name" value="HisKA"/>
    <property type="match status" value="1"/>
</dbReference>
<keyword evidence="4" id="KW-0808">Transferase</keyword>
<evidence type="ECO:0000259" key="7">
    <source>
        <dbReference type="PROSITE" id="PS50011"/>
    </source>
</evidence>
<dbReference type="GO" id="GO:0005524">
    <property type="term" value="F:ATP binding"/>
    <property type="evidence" value="ECO:0007669"/>
    <property type="project" value="InterPro"/>
</dbReference>
<feature type="coiled-coil region" evidence="6">
    <location>
        <begin position="1528"/>
        <end position="1555"/>
    </location>
</feature>
<dbReference type="Gene3D" id="3.30.565.10">
    <property type="entry name" value="Histidine kinase-like ATPase, C-terminal domain"/>
    <property type="match status" value="1"/>
</dbReference>
<proteinExistence type="predicted"/>
<dbReference type="Gene3D" id="1.10.287.130">
    <property type="match status" value="1"/>
</dbReference>
<evidence type="ECO:0000256" key="5">
    <source>
        <dbReference type="ARBA" id="ARBA00022777"/>
    </source>
</evidence>
<dbReference type="InterPro" id="IPR003018">
    <property type="entry name" value="GAF"/>
</dbReference>
<dbReference type="Pfam" id="PF02518">
    <property type="entry name" value="HATPase_c"/>
    <property type="match status" value="1"/>
</dbReference>
<dbReference type="PANTHER" id="PTHR43642">
    <property type="entry name" value="HYBRID SIGNAL TRANSDUCTION HISTIDINE KINASE G"/>
    <property type="match status" value="1"/>
</dbReference>
<dbReference type="Proteomes" id="UP000196027">
    <property type="component" value="Chromosome"/>
</dbReference>
<dbReference type="Gene3D" id="1.10.510.10">
    <property type="entry name" value="Transferase(Phosphotransferase) domain 1"/>
    <property type="match status" value="1"/>
</dbReference>
<dbReference type="InterPro" id="IPR027417">
    <property type="entry name" value="P-loop_NTPase"/>
</dbReference>
<dbReference type="EC" id="2.7.13.3" evidence="2"/>
<dbReference type="PROSITE" id="PS50109">
    <property type="entry name" value="HIS_KIN"/>
    <property type="match status" value="1"/>
</dbReference>
<protein>
    <recommendedName>
        <fullName evidence="2">histidine kinase</fullName>
        <ecNumber evidence="2">2.7.13.3</ecNumber>
    </recommendedName>
</protein>
<dbReference type="InterPro" id="IPR036890">
    <property type="entry name" value="HATPase_C_sf"/>
</dbReference>
<dbReference type="SUPFAM" id="SSF55781">
    <property type="entry name" value="GAF domain-like"/>
    <property type="match status" value="1"/>
</dbReference>
<dbReference type="Pfam" id="PF00512">
    <property type="entry name" value="HisKA"/>
    <property type="match status" value="1"/>
</dbReference>
<dbReference type="InterPro" id="IPR003594">
    <property type="entry name" value="HATPase_dom"/>
</dbReference>
<dbReference type="GO" id="GO:0000155">
    <property type="term" value="F:phosphorelay sensor kinase activity"/>
    <property type="evidence" value="ECO:0007669"/>
    <property type="project" value="InterPro"/>
</dbReference>
<dbReference type="PRINTS" id="PR00344">
    <property type="entry name" value="BCTRLSENSOR"/>
</dbReference>
<dbReference type="Gene3D" id="3.30.450.40">
    <property type="match status" value="1"/>
</dbReference>
<keyword evidence="10" id="KW-1185">Reference proteome</keyword>
<evidence type="ECO:0000256" key="2">
    <source>
        <dbReference type="ARBA" id="ARBA00012438"/>
    </source>
</evidence>
<dbReference type="RefSeq" id="WP_087459804.1">
    <property type="nucleotide sequence ID" value="NZ_CP021425.1"/>
</dbReference>
<dbReference type="KEGG" id="ome:OLMES_0523"/>
<evidence type="ECO:0000256" key="1">
    <source>
        <dbReference type="ARBA" id="ARBA00000085"/>
    </source>
</evidence>
<dbReference type="InterPro" id="IPR041664">
    <property type="entry name" value="AAA_16"/>
</dbReference>
<reference evidence="9 10" key="1">
    <citation type="submission" date="2017-05" db="EMBL/GenBank/DDBJ databases">
        <title>Genomic insights into alkan degradation activity of Oleiphilus messinensis.</title>
        <authorList>
            <person name="Kozyavkin S.A."/>
            <person name="Slesarev A.I."/>
            <person name="Golyshin P.N."/>
            <person name="Korzhenkov A."/>
            <person name="Golyshina O.N."/>
            <person name="Toshchakov S.V."/>
        </authorList>
    </citation>
    <scope>NUCLEOTIDE SEQUENCE [LARGE SCALE GENOMIC DNA]</scope>
    <source>
        <strain evidence="9 10">ME102</strain>
    </source>
</reference>
<dbReference type="InterPro" id="IPR005467">
    <property type="entry name" value="His_kinase_dom"/>
</dbReference>